<proteinExistence type="predicted"/>
<protein>
    <submittedName>
        <fullName evidence="1">Uncharacterized protein</fullName>
    </submittedName>
</protein>
<reference evidence="1 2" key="1">
    <citation type="journal article" date="2013" name="PLoS Genet.">
        <title>The genome and development-dependent transcriptomes of Pyronema confluens: a window into fungal evolution.</title>
        <authorList>
            <person name="Traeger S."/>
            <person name="Altegoer F."/>
            <person name="Freitag M."/>
            <person name="Gabaldon T."/>
            <person name="Kempken F."/>
            <person name="Kumar A."/>
            <person name="Marcet-Houben M."/>
            <person name="Poggeler S."/>
            <person name="Stajich J.E."/>
            <person name="Nowrousian M."/>
        </authorList>
    </citation>
    <scope>NUCLEOTIDE SEQUENCE [LARGE SCALE GENOMIC DNA]</scope>
    <source>
        <strain evidence="2">CBS 100304</strain>
        <tissue evidence="1">Vegetative mycelium</tissue>
    </source>
</reference>
<dbReference type="AlphaFoldDB" id="U4LKV5"/>
<evidence type="ECO:0000313" key="2">
    <source>
        <dbReference type="Proteomes" id="UP000018144"/>
    </source>
</evidence>
<keyword evidence="2" id="KW-1185">Reference proteome</keyword>
<evidence type="ECO:0000313" key="1">
    <source>
        <dbReference type="EMBL" id="CCX29995.1"/>
    </source>
</evidence>
<sequence>MRCITSRKARQAGMPDHRH</sequence>
<dbReference type="EMBL" id="HF935398">
    <property type="protein sequence ID" value="CCX29995.1"/>
    <property type="molecule type" value="Genomic_DNA"/>
</dbReference>
<dbReference type="Proteomes" id="UP000018144">
    <property type="component" value="Unassembled WGS sequence"/>
</dbReference>
<gene>
    <name evidence="1" type="ORF">PCON_07818</name>
</gene>
<organism evidence="1 2">
    <name type="scientific">Pyronema omphalodes (strain CBS 100304)</name>
    <name type="common">Pyronema confluens</name>
    <dbReference type="NCBI Taxonomy" id="1076935"/>
    <lineage>
        <taxon>Eukaryota</taxon>
        <taxon>Fungi</taxon>
        <taxon>Dikarya</taxon>
        <taxon>Ascomycota</taxon>
        <taxon>Pezizomycotina</taxon>
        <taxon>Pezizomycetes</taxon>
        <taxon>Pezizales</taxon>
        <taxon>Pyronemataceae</taxon>
        <taxon>Pyronema</taxon>
    </lineage>
</organism>
<accession>U4LKV5</accession>
<name>U4LKV5_PYROM</name>